<evidence type="ECO:0000313" key="3">
    <source>
        <dbReference type="Proteomes" id="UP000261620"/>
    </source>
</evidence>
<accession>A0A3Q3W3W5</accession>
<protein>
    <submittedName>
        <fullName evidence="2">Uncharacterized protein</fullName>
    </submittedName>
</protein>
<feature type="chain" id="PRO_5018648512" evidence="1">
    <location>
        <begin position="20"/>
        <end position="298"/>
    </location>
</feature>
<dbReference type="Proteomes" id="UP000261620">
    <property type="component" value="Unplaced"/>
</dbReference>
<evidence type="ECO:0000256" key="1">
    <source>
        <dbReference type="SAM" id="SignalP"/>
    </source>
</evidence>
<keyword evidence="1" id="KW-0732">Signal</keyword>
<organism evidence="2 3">
    <name type="scientific">Mola mola</name>
    <name type="common">Ocean sunfish</name>
    <name type="synonym">Tetraodon mola</name>
    <dbReference type="NCBI Taxonomy" id="94237"/>
    <lineage>
        <taxon>Eukaryota</taxon>
        <taxon>Metazoa</taxon>
        <taxon>Chordata</taxon>
        <taxon>Craniata</taxon>
        <taxon>Vertebrata</taxon>
        <taxon>Euteleostomi</taxon>
        <taxon>Actinopterygii</taxon>
        <taxon>Neopterygii</taxon>
        <taxon>Teleostei</taxon>
        <taxon>Neoteleostei</taxon>
        <taxon>Acanthomorphata</taxon>
        <taxon>Eupercaria</taxon>
        <taxon>Tetraodontiformes</taxon>
        <taxon>Molidae</taxon>
        <taxon>Mola</taxon>
    </lineage>
</organism>
<reference evidence="2" key="1">
    <citation type="submission" date="2025-08" db="UniProtKB">
        <authorList>
            <consortium name="Ensembl"/>
        </authorList>
    </citation>
    <scope>IDENTIFICATION</scope>
</reference>
<dbReference type="Ensembl" id="ENSMMOT00000003189.1">
    <property type="protein sequence ID" value="ENSMMOP00000003139.1"/>
    <property type="gene ID" value="ENSMMOG00000002515.1"/>
</dbReference>
<dbReference type="AlphaFoldDB" id="A0A3Q3W3W5"/>
<sequence>MCVCVYVCVCVCVSPEVMATLQPPFYSSNMLSLASQIVEAIYELLEKGVFSESHRRDQMVIPHAEQRPDIVAVSSRISDLMMKLMDGLYVSQNALQRRVERDRKRAQKYFQERNMSRMTCCHAKLPLIVFIQSELVDKQKKPPSLFDLIQWVCSNIRVSRDRCVSQRKVRQIDEPIQRLMGQTHVKSFVSLLQLPPAMHRIVKRRLIESFKKSLFHSGSDPYNLKVELSKVCLVSRAQAHYGLSCCIFTTLSLSMNAQNVCLMFFVLLTADRNLEDGVTYQQMQVSFSEKLIWIFEQA</sequence>
<name>A0A3Q3W3W5_MOLML</name>
<evidence type="ECO:0000313" key="2">
    <source>
        <dbReference type="Ensembl" id="ENSMMOP00000003139.1"/>
    </source>
</evidence>
<keyword evidence="3" id="KW-1185">Reference proteome</keyword>
<proteinExistence type="predicted"/>
<feature type="signal peptide" evidence="1">
    <location>
        <begin position="1"/>
        <end position="19"/>
    </location>
</feature>
<reference evidence="2" key="2">
    <citation type="submission" date="2025-09" db="UniProtKB">
        <authorList>
            <consortium name="Ensembl"/>
        </authorList>
    </citation>
    <scope>IDENTIFICATION</scope>
</reference>